<comment type="caution">
    <text evidence="2">The sequence shown here is derived from an EMBL/GenBank/DDBJ whole genome shotgun (WGS) entry which is preliminary data.</text>
</comment>
<dbReference type="Proteomes" id="UP000546200">
    <property type="component" value="Unassembled WGS sequence"/>
</dbReference>
<keyword evidence="1" id="KW-0472">Membrane</keyword>
<evidence type="ECO:0000313" key="2">
    <source>
        <dbReference type="EMBL" id="MBB5716925.1"/>
    </source>
</evidence>
<accession>A0A7W9BGQ5</accession>
<name>A0A7W9BGQ5_9SPHN</name>
<feature type="transmembrane region" description="Helical" evidence="1">
    <location>
        <begin position="50"/>
        <end position="71"/>
    </location>
</feature>
<organism evidence="2 3">
    <name type="scientific">Sphingomonas aerophila</name>
    <dbReference type="NCBI Taxonomy" id="1344948"/>
    <lineage>
        <taxon>Bacteria</taxon>
        <taxon>Pseudomonadati</taxon>
        <taxon>Pseudomonadota</taxon>
        <taxon>Alphaproteobacteria</taxon>
        <taxon>Sphingomonadales</taxon>
        <taxon>Sphingomonadaceae</taxon>
        <taxon>Sphingomonas</taxon>
    </lineage>
</organism>
<dbReference type="AlphaFoldDB" id="A0A7W9BGQ5"/>
<gene>
    <name evidence="2" type="ORF">FHS94_003797</name>
</gene>
<keyword evidence="3" id="KW-1185">Reference proteome</keyword>
<protein>
    <submittedName>
        <fullName evidence="2">Uncharacterized protein</fullName>
    </submittedName>
</protein>
<sequence length="102" mass="10360">MGIGIGALIAVPAILAAIMSGGAGHGSYIVARVLFPFSMLLTRPEGEIGPVAMCAALLQFPLYGALVGRAVALKTDRAVFFAAAAHLVAALACFMGLLPDFS</sequence>
<keyword evidence="1" id="KW-0812">Transmembrane</keyword>
<feature type="transmembrane region" description="Helical" evidence="1">
    <location>
        <begin position="78"/>
        <end position="98"/>
    </location>
</feature>
<proteinExistence type="predicted"/>
<dbReference type="EMBL" id="JACIJK010000017">
    <property type="protein sequence ID" value="MBB5716925.1"/>
    <property type="molecule type" value="Genomic_DNA"/>
</dbReference>
<keyword evidence="1" id="KW-1133">Transmembrane helix</keyword>
<reference evidence="2 3" key="1">
    <citation type="submission" date="2020-08" db="EMBL/GenBank/DDBJ databases">
        <title>Genomic Encyclopedia of Type Strains, Phase IV (KMG-IV): sequencing the most valuable type-strain genomes for metagenomic binning, comparative biology and taxonomic classification.</title>
        <authorList>
            <person name="Goeker M."/>
        </authorList>
    </citation>
    <scope>NUCLEOTIDE SEQUENCE [LARGE SCALE GENOMIC DNA]</scope>
    <source>
        <strain evidence="2 3">DSM 100044</strain>
    </source>
</reference>
<evidence type="ECO:0000313" key="3">
    <source>
        <dbReference type="Proteomes" id="UP000546200"/>
    </source>
</evidence>
<evidence type="ECO:0000256" key="1">
    <source>
        <dbReference type="SAM" id="Phobius"/>
    </source>
</evidence>